<keyword evidence="2" id="KW-1185">Reference proteome</keyword>
<dbReference type="GeneID" id="18873010"/>
<reference evidence="1 2" key="1">
    <citation type="journal article" date="2011" name="Proc. Natl. Acad. Sci. U.S.A.">
        <title>Comparative genomics of xylose-fermenting fungi for enhanced biofuel production.</title>
        <authorList>
            <person name="Wohlbach D.J."/>
            <person name="Kuo A."/>
            <person name="Sato T.K."/>
            <person name="Potts K.M."/>
            <person name="Salamov A.A."/>
            <person name="LaButti K.M."/>
            <person name="Sun H."/>
            <person name="Clum A."/>
            <person name="Pangilinan J.L."/>
            <person name="Lindquist E.A."/>
            <person name="Lucas S."/>
            <person name="Lapidus A."/>
            <person name="Jin M."/>
            <person name="Gunawan C."/>
            <person name="Balan V."/>
            <person name="Dale B.E."/>
            <person name="Jeffries T.W."/>
            <person name="Zinkel R."/>
            <person name="Barry K.W."/>
            <person name="Grigoriev I.V."/>
            <person name="Gasch A.P."/>
        </authorList>
    </citation>
    <scope>NUCLEOTIDE SEQUENCE [LARGE SCALE GENOMIC DNA]</scope>
    <source>
        <strain evidence="2">NRRL Y-27907 / 11-Y1</strain>
    </source>
</reference>
<protein>
    <submittedName>
        <fullName evidence="1">Uncharacterized protein</fullName>
    </submittedName>
</protein>
<proteinExistence type="predicted"/>
<dbReference type="EMBL" id="GL996500">
    <property type="protein sequence ID" value="EGW34227.1"/>
    <property type="molecule type" value="Genomic_DNA"/>
</dbReference>
<evidence type="ECO:0000313" key="2">
    <source>
        <dbReference type="Proteomes" id="UP000000709"/>
    </source>
</evidence>
<dbReference type="Proteomes" id="UP000000709">
    <property type="component" value="Unassembled WGS sequence"/>
</dbReference>
<organism evidence="2">
    <name type="scientific">Spathaspora passalidarum (strain NRRL Y-27907 / 11-Y1)</name>
    <dbReference type="NCBI Taxonomy" id="619300"/>
    <lineage>
        <taxon>Eukaryota</taxon>
        <taxon>Fungi</taxon>
        <taxon>Dikarya</taxon>
        <taxon>Ascomycota</taxon>
        <taxon>Saccharomycotina</taxon>
        <taxon>Pichiomycetes</taxon>
        <taxon>Debaryomycetaceae</taxon>
        <taxon>Spathaspora</taxon>
    </lineage>
</organism>
<sequence>MFSHIAIASHTTFVDGVGGFYQFASESASNQIATDTATEPQKNGAGKVNARNSGFMMVLAFIGLL</sequence>
<gene>
    <name evidence="1" type="ORF">SPAPADRAFT_59658</name>
</gene>
<dbReference type="KEGG" id="spaa:SPAPADRAFT_59658"/>
<accession>G3AHR3</accession>
<evidence type="ECO:0000313" key="1">
    <source>
        <dbReference type="EMBL" id="EGW34227.1"/>
    </source>
</evidence>
<dbReference type="InParanoid" id="G3AHR3"/>
<dbReference type="AlphaFoldDB" id="G3AHR3"/>
<dbReference type="HOGENOM" id="CLU_2851180_0_0_1"/>
<dbReference type="RefSeq" id="XP_007373811.1">
    <property type="nucleotide sequence ID" value="XM_007373749.1"/>
</dbReference>
<name>G3AHR3_SPAPN</name>